<organism evidence="2">
    <name type="scientific">Burkholderia pseudomallei 1710a</name>
    <dbReference type="NCBI Taxonomy" id="320371"/>
    <lineage>
        <taxon>Bacteria</taxon>
        <taxon>Pseudomonadati</taxon>
        <taxon>Pseudomonadota</taxon>
        <taxon>Betaproteobacteria</taxon>
        <taxon>Burkholderiales</taxon>
        <taxon>Burkholderiaceae</taxon>
        <taxon>Burkholderia</taxon>
        <taxon>pseudomallei group</taxon>
    </lineage>
</organism>
<accession>A0A0E1VQ00</accession>
<dbReference type="Proteomes" id="UP000001812">
    <property type="component" value="Chromosome II"/>
</dbReference>
<dbReference type="AlphaFoldDB" id="A0A0E1VQ00"/>
<sequence>MNHARLAAPRADTAVRRIATRTHAVAFRRRIAGPPVGRSRAHPVGRFGSASCAGTDMPESGRRAGASQHIV</sequence>
<proteinExistence type="predicted"/>
<feature type="region of interest" description="Disordered" evidence="1">
    <location>
        <begin position="31"/>
        <end position="71"/>
    </location>
</feature>
<dbReference type="HOGENOM" id="CLU_2732250_0_0_4"/>
<gene>
    <name evidence="2" type="ORF">BURPS1710A_A2596</name>
</gene>
<evidence type="ECO:0000313" key="2">
    <source>
        <dbReference type="EMBL" id="EET02920.1"/>
    </source>
</evidence>
<dbReference type="EMBL" id="CM000833">
    <property type="protein sequence ID" value="EET02920.1"/>
    <property type="molecule type" value="Genomic_DNA"/>
</dbReference>
<reference evidence="2" key="1">
    <citation type="submission" date="2009-05" db="EMBL/GenBank/DDBJ databases">
        <authorList>
            <person name="Harkins D.M."/>
            <person name="DeShazer D."/>
            <person name="Woods D.E."/>
            <person name="Brinkac L.M."/>
            <person name="Brown K.A."/>
            <person name="Hung G.C."/>
            <person name="Tuanyok A."/>
            <person name="Zhang B."/>
            <person name="Nierman W.C."/>
        </authorList>
    </citation>
    <scope>NUCLEOTIDE SEQUENCE [LARGE SCALE GENOMIC DNA]</scope>
    <source>
        <strain evidence="2">1710a</strain>
    </source>
</reference>
<evidence type="ECO:0000256" key="1">
    <source>
        <dbReference type="SAM" id="MobiDB-lite"/>
    </source>
</evidence>
<protein>
    <submittedName>
        <fullName evidence="2">Uncharacterized protein</fullName>
    </submittedName>
</protein>
<name>A0A0E1VQ00_BURPE</name>